<keyword evidence="3" id="KW-1185">Reference proteome</keyword>
<dbReference type="AlphaFoldDB" id="A0A3S5C5X8"/>
<comment type="caution">
    <text evidence="2">The sequence shown here is derived from an EMBL/GenBank/DDBJ whole genome shotgun (WGS) entry which is preliminary data.</text>
</comment>
<dbReference type="Proteomes" id="UP000784294">
    <property type="component" value="Unassembled WGS sequence"/>
</dbReference>
<reference evidence="2" key="1">
    <citation type="submission" date="2018-11" db="EMBL/GenBank/DDBJ databases">
        <authorList>
            <consortium name="Pathogen Informatics"/>
        </authorList>
    </citation>
    <scope>NUCLEOTIDE SEQUENCE</scope>
</reference>
<sequence>MVNEAMADKLFGDLSTEREEVGATMRSLAKEPSEEQMPQEPVHTPSVFLPTPPLPPTPTLRKSIAKRGTSLAKRSSLTAGAANQRRRNKRTRSDRPTAKRRNPTDATAAVRGAETVDDIGPNGPGPTMLILRQSRQSQSSQGERKVGWNIELRCLRES</sequence>
<evidence type="ECO:0000256" key="1">
    <source>
        <dbReference type="SAM" id="MobiDB-lite"/>
    </source>
</evidence>
<name>A0A3S5C5X8_9PLAT</name>
<feature type="compositionally biased region" description="Low complexity" evidence="1">
    <location>
        <begin position="132"/>
        <end position="141"/>
    </location>
</feature>
<proteinExistence type="predicted"/>
<gene>
    <name evidence="2" type="ORF">PXEA_LOCUS30909</name>
</gene>
<dbReference type="EMBL" id="CAAALY010255076">
    <property type="protein sequence ID" value="VEL37469.1"/>
    <property type="molecule type" value="Genomic_DNA"/>
</dbReference>
<feature type="compositionally biased region" description="Basic and acidic residues" evidence="1">
    <location>
        <begin position="1"/>
        <end position="21"/>
    </location>
</feature>
<feature type="region of interest" description="Disordered" evidence="1">
    <location>
        <begin position="1"/>
        <end position="147"/>
    </location>
</feature>
<evidence type="ECO:0000313" key="2">
    <source>
        <dbReference type="EMBL" id="VEL37469.1"/>
    </source>
</evidence>
<organism evidence="2 3">
    <name type="scientific">Protopolystoma xenopodis</name>
    <dbReference type="NCBI Taxonomy" id="117903"/>
    <lineage>
        <taxon>Eukaryota</taxon>
        <taxon>Metazoa</taxon>
        <taxon>Spiralia</taxon>
        <taxon>Lophotrochozoa</taxon>
        <taxon>Platyhelminthes</taxon>
        <taxon>Monogenea</taxon>
        <taxon>Polyopisthocotylea</taxon>
        <taxon>Polystomatidea</taxon>
        <taxon>Polystomatidae</taxon>
        <taxon>Protopolystoma</taxon>
    </lineage>
</organism>
<accession>A0A3S5C5X8</accession>
<evidence type="ECO:0000313" key="3">
    <source>
        <dbReference type="Proteomes" id="UP000784294"/>
    </source>
</evidence>
<protein>
    <submittedName>
        <fullName evidence="2">Uncharacterized protein</fullName>
    </submittedName>
</protein>